<dbReference type="AlphaFoldDB" id="A0A7S3V782"/>
<organism evidence="1">
    <name type="scientific">Chaetoceros debilis</name>
    <dbReference type="NCBI Taxonomy" id="122233"/>
    <lineage>
        <taxon>Eukaryota</taxon>
        <taxon>Sar</taxon>
        <taxon>Stramenopiles</taxon>
        <taxon>Ochrophyta</taxon>
        <taxon>Bacillariophyta</taxon>
        <taxon>Coscinodiscophyceae</taxon>
        <taxon>Chaetocerotophycidae</taxon>
        <taxon>Chaetocerotales</taxon>
        <taxon>Chaetocerotaceae</taxon>
        <taxon>Chaetoceros</taxon>
    </lineage>
</organism>
<name>A0A7S3V782_9STRA</name>
<reference evidence="1" key="1">
    <citation type="submission" date="2021-01" db="EMBL/GenBank/DDBJ databases">
        <authorList>
            <person name="Corre E."/>
            <person name="Pelletier E."/>
            <person name="Niang G."/>
            <person name="Scheremetjew M."/>
            <person name="Finn R."/>
            <person name="Kale V."/>
            <person name="Holt S."/>
            <person name="Cochrane G."/>
            <person name="Meng A."/>
            <person name="Brown T."/>
            <person name="Cohen L."/>
        </authorList>
    </citation>
    <scope>NUCLEOTIDE SEQUENCE</scope>
    <source>
        <strain evidence="1">MM31A-1</strain>
    </source>
</reference>
<gene>
    <name evidence="1" type="ORF">CDEB00056_LOCUS6208</name>
</gene>
<dbReference type="EMBL" id="HBIO01008162">
    <property type="protein sequence ID" value="CAE0461367.1"/>
    <property type="molecule type" value="Transcribed_RNA"/>
</dbReference>
<proteinExistence type="predicted"/>
<accession>A0A7S3V782</accession>
<evidence type="ECO:0000313" key="1">
    <source>
        <dbReference type="EMBL" id="CAE0461367.1"/>
    </source>
</evidence>
<protein>
    <submittedName>
        <fullName evidence="1">Uncharacterized protein</fullName>
    </submittedName>
</protein>
<sequence>MKLLISTLVCGQWIMASSFAPHLQSAKPFTTTTILFSLKPAAIPLMDSGKALARSGELLIDATSTSTMDSYGGGLSAAGANIRNAGDCVAQAAASCRFKTAAELVCDEMREAATCLLEAVDDLKKGVDDANVDDNKELSGQIEALIPSMQSSGTNLEKAGEGILKRTNLVEIGESLFQTGVNLDALALGIKNVNPDLQETTDSCGRLLYAAEKMKEAGNNLKGIQKEKKKGKGWLKG</sequence>